<reference evidence="1 2" key="1">
    <citation type="submission" date="2019-12" db="EMBL/GenBank/DDBJ databases">
        <authorList>
            <person name="Floudas D."/>
            <person name="Bentzer J."/>
            <person name="Ahren D."/>
            <person name="Johansson T."/>
            <person name="Persson P."/>
            <person name="Tunlid A."/>
        </authorList>
    </citation>
    <scope>NUCLEOTIDE SEQUENCE [LARGE SCALE GENOMIC DNA]</scope>
    <source>
        <strain evidence="1 2">CBS 102.39</strain>
    </source>
</reference>
<proteinExistence type="predicted"/>
<evidence type="ECO:0000313" key="1">
    <source>
        <dbReference type="EMBL" id="KAF4612499.1"/>
    </source>
</evidence>
<comment type="caution">
    <text evidence="1">The sequence shown here is derived from an EMBL/GenBank/DDBJ whole genome shotgun (WGS) entry which is preliminary data.</text>
</comment>
<sequence>MQYVRKKITVYDLNEDVLWAIFSINSRDTTESAASRLTVTKRSSQVCSTWRRILLASSTTWGLLIGMDEQNRSTSAKYLNMVLERSLSSPLHVGISLTGSNGSISLFEAKARHVFFFKAMHAHWERVVSFKVTIKPSPFTNGISWDPSPTIWNSDRWAFLCQPAPKLHRFDLSFKTKLDELRICMLLPPFFNRAPFLEDFSNPLFVHGYSAPWLSNVRRFRAERIHFEDDLPVDPSPHVQMLDVLRSLPSVEHLAIPALPFGEETFSALDEAGALPVVHLPRLNFISLKGPLSSCLSLLYAVKGSTAGWSVHICSDINQNDPLYTPSLDHLSDYLQDISRRSASELITDKTSLPADAVAIHLTGNKVHLTNCPSRNLTNCIASPHYHLELTMTGDDQDERDVMDIAFVYQTRYFRFDVTTLRISARNVEGSPPIRERNLHLFSPFYSIHTIETDLRSLAILTNIPTNRGAEYGQDRITRQGIAADTFFPDVQTLRIFPLDEGGPPTTWDHVVALHTYLLARRDAGIPIKVLDVIGEPFDVWKGIKTMFSGLMDLLVTCRDDGRERRYICGKDVLLVG</sequence>
<dbReference type="AlphaFoldDB" id="A0A8H4QK20"/>
<evidence type="ECO:0008006" key="3">
    <source>
        <dbReference type="Google" id="ProtNLM"/>
    </source>
</evidence>
<dbReference type="Proteomes" id="UP000521872">
    <property type="component" value="Unassembled WGS sequence"/>
</dbReference>
<dbReference type="EMBL" id="JAACJL010000049">
    <property type="protein sequence ID" value="KAF4612499.1"/>
    <property type="molecule type" value="Genomic_DNA"/>
</dbReference>
<evidence type="ECO:0000313" key="2">
    <source>
        <dbReference type="Proteomes" id="UP000521872"/>
    </source>
</evidence>
<gene>
    <name evidence="1" type="ORF">D9613_012739</name>
</gene>
<keyword evidence="2" id="KW-1185">Reference proteome</keyword>
<name>A0A8H4QK20_9AGAR</name>
<organism evidence="1 2">
    <name type="scientific">Agrocybe pediades</name>
    <dbReference type="NCBI Taxonomy" id="84607"/>
    <lineage>
        <taxon>Eukaryota</taxon>
        <taxon>Fungi</taxon>
        <taxon>Dikarya</taxon>
        <taxon>Basidiomycota</taxon>
        <taxon>Agaricomycotina</taxon>
        <taxon>Agaricomycetes</taxon>
        <taxon>Agaricomycetidae</taxon>
        <taxon>Agaricales</taxon>
        <taxon>Agaricineae</taxon>
        <taxon>Strophariaceae</taxon>
        <taxon>Agrocybe</taxon>
    </lineage>
</organism>
<accession>A0A8H4QK20</accession>
<protein>
    <recommendedName>
        <fullName evidence="3">F-box domain-containing protein</fullName>
    </recommendedName>
</protein>